<reference evidence="25" key="1">
    <citation type="submission" date="2022-10" db="EMBL/GenBank/DDBJ databases">
        <title>Culturing micro-colonial fungi from biological soil crusts in the Mojave desert and describing Neophaeococcomyces mojavensis, and introducing the new genera and species Taxawa tesnikishii.</title>
        <authorList>
            <person name="Kurbessoian T."/>
            <person name="Stajich J.E."/>
        </authorList>
    </citation>
    <scope>NUCLEOTIDE SEQUENCE</scope>
    <source>
        <strain evidence="25">TK_35</strain>
    </source>
</reference>
<feature type="DNA-binding region" description="OmpR/PhoB-type" evidence="19">
    <location>
        <begin position="125"/>
        <end position="223"/>
    </location>
</feature>
<feature type="domain" description="OmpR/PhoB-type" evidence="24">
    <location>
        <begin position="125"/>
        <end position="223"/>
    </location>
</feature>
<comment type="catalytic activity">
    <reaction evidence="1">
        <text>ATP + protein L-histidine = ADP + protein N-phospho-L-histidine.</text>
        <dbReference type="EC" id="2.7.13.3"/>
    </reaction>
</comment>
<dbReference type="PANTHER" id="PTHR45436:SF15">
    <property type="entry name" value="SENSOR HISTIDINE KINASE CUSS"/>
    <property type="match status" value="1"/>
</dbReference>
<feature type="domain" description="Histidine kinase" evidence="21">
    <location>
        <begin position="465"/>
        <end position="630"/>
    </location>
</feature>
<evidence type="ECO:0000256" key="13">
    <source>
        <dbReference type="ARBA" id="ARBA00023012"/>
    </source>
</evidence>
<dbReference type="InterPro" id="IPR001789">
    <property type="entry name" value="Sig_transdc_resp-reg_receiver"/>
</dbReference>
<dbReference type="InterPro" id="IPR036388">
    <property type="entry name" value="WH-like_DNA-bd_sf"/>
</dbReference>
<evidence type="ECO:0000256" key="6">
    <source>
        <dbReference type="ARBA" id="ARBA00022553"/>
    </source>
</evidence>
<evidence type="ECO:0000256" key="19">
    <source>
        <dbReference type="PROSITE-ProRule" id="PRU01091"/>
    </source>
</evidence>
<sequence>MKLLIVEDEPKTGSYLRQGLVEAGYVVDLACDGLDGLHLAQSGEYHLVILDVMLPRLDGWNVLSRLRAGGDQVPVLFLSARSSIADRVQGLELGADDYLAKPFAFAELLARVRTLLRRGQAMPLAERIVVADLVVDTLRRRVERNGQRITLSPKEYTLLELLARRRGEVLPRSLIASQVWDMNFDSDTNVIDVAIRRLRAKIDDDFVDKLIVTVRGRHGAQCMRPRLSIATRLTVLFATVATVVLAALGVAIYLSARHDLVAQDFTELENKVALIADLADGGAAGQRAQRLAEALGHHPDIEFHIIDEHGTPLFSTASPLLRKHARTQPADLVVRRHNWTLADGSCLHVLHLRQPLADGSTLTTLLAIDDARHAAFLQRFRHLLAIAIVTAALASSLLGGYVVRRTLRPLRALSDEARQITAGRLQRRLSADAAPAELEQLAQTLNGMLARLQQDFARLTEFSGDLAHELRTPITNMLTQVQVVLAHPRSNDAYRETLASCAEELQRLAQTVSDLLYLAQAEAPGALPSREHVALENVVDSLLEFYSLLAEDRQLQLRREGGASVQGNRLMLHRAIANLLSNALQHATAGTPVVVTLEEAAGQCRITVHNSGRPISADILPRLFDRFYRVMAQAWAWRSPAPSCRRMAVRPR</sequence>
<evidence type="ECO:0000256" key="15">
    <source>
        <dbReference type="ARBA" id="ARBA00023125"/>
    </source>
</evidence>
<dbReference type="Pfam" id="PF00486">
    <property type="entry name" value="Trans_reg_C"/>
    <property type="match status" value="1"/>
</dbReference>
<keyword evidence="4" id="KW-1003">Cell membrane</keyword>
<evidence type="ECO:0000256" key="5">
    <source>
        <dbReference type="ARBA" id="ARBA00022519"/>
    </source>
</evidence>
<dbReference type="AlphaFoldDB" id="A0AA38XQE6"/>
<dbReference type="NCBIfam" id="TIGR01387">
    <property type="entry name" value="cztR_silR_copR"/>
    <property type="match status" value="1"/>
</dbReference>
<evidence type="ECO:0000256" key="9">
    <source>
        <dbReference type="ARBA" id="ARBA00022741"/>
    </source>
</evidence>
<keyword evidence="15 19" id="KW-0238">DNA-binding</keyword>
<dbReference type="InterPro" id="IPR001867">
    <property type="entry name" value="OmpR/PhoB-type_DNA-bd"/>
</dbReference>
<keyword evidence="10" id="KW-0418">Kinase</keyword>
<evidence type="ECO:0000256" key="4">
    <source>
        <dbReference type="ARBA" id="ARBA00022475"/>
    </source>
</evidence>
<dbReference type="CDD" id="cd06225">
    <property type="entry name" value="HAMP"/>
    <property type="match status" value="1"/>
</dbReference>
<dbReference type="InterPro" id="IPR050428">
    <property type="entry name" value="TCS_sensor_his_kinase"/>
</dbReference>
<keyword evidence="7" id="KW-0808">Transferase</keyword>
<feature type="transmembrane region" description="Helical" evidence="20">
    <location>
        <begin position="383"/>
        <end position="403"/>
    </location>
</feature>
<dbReference type="SMART" id="SM00304">
    <property type="entry name" value="HAMP"/>
    <property type="match status" value="1"/>
</dbReference>
<dbReference type="GO" id="GO:0005524">
    <property type="term" value="F:ATP binding"/>
    <property type="evidence" value="ECO:0007669"/>
    <property type="project" value="UniProtKB-KW"/>
</dbReference>
<dbReference type="InterPro" id="IPR036097">
    <property type="entry name" value="HisK_dim/P_sf"/>
</dbReference>
<keyword evidence="12 20" id="KW-1133">Transmembrane helix</keyword>
<dbReference type="PANTHER" id="PTHR45436">
    <property type="entry name" value="SENSOR HISTIDINE KINASE YKOH"/>
    <property type="match status" value="1"/>
</dbReference>
<dbReference type="GO" id="GO:0003677">
    <property type="term" value="F:DNA binding"/>
    <property type="evidence" value="ECO:0007669"/>
    <property type="project" value="UniProtKB-UniRule"/>
</dbReference>
<dbReference type="Pfam" id="PF00512">
    <property type="entry name" value="HisKA"/>
    <property type="match status" value="1"/>
</dbReference>
<evidence type="ECO:0000256" key="20">
    <source>
        <dbReference type="SAM" id="Phobius"/>
    </source>
</evidence>
<dbReference type="PROSITE" id="PS50109">
    <property type="entry name" value="HIS_KIN"/>
    <property type="match status" value="1"/>
</dbReference>
<dbReference type="InterPro" id="IPR003661">
    <property type="entry name" value="HisK_dim/P_dom"/>
</dbReference>
<keyword evidence="9" id="KW-0547">Nucleotide-binding</keyword>
<feature type="modified residue" description="4-aspartylphosphate" evidence="18">
    <location>
        <position position="51"/>
    </location>
</feature>
<dbReference type="SMART" id="SM00388">
    <property type="entry name" value="HisKA"/>
    <property type="match status" value="1"/>
</dbReference>
<dbReference type="NCBIfam" id="TIGR01386">
    <property type="entry name" value="cztS_silS_copS"/>
    <property type="match status" value="1"/>
</dbReference>
<dbReference type="PROSITE" id="PS50110">
    <property type="entry name" value="RESPONSE_REGULATORY"/>
    <property type="match status" value="1"/>
</dbReference>
<dbReference type="InterPro" id="IPR003594">
    <property type="entry name" value="HATPase_dom"/>
</dbReference>
<dbReference type="CDD" id="cd00383">
    <property type="entry name" value="trans_reg_C"/>
    <property type="match status" value="1"/>
</dbReference>
<comment type="caution">
    <text evidence="25">The sequence shown here is derived from an EMBL/GenBank/DDBJ whole genome shotgun (WGS) entry which is preliminary data.</text>
</comment>
<dbReference type="EC" id="2.7.13.3" evidence="3"/>
<feature type="domain" description="Response regulatory" evidence="22">
    <location>
        <begin position="2"/>
        <end position="116"/>
    </location>
</feature>
<dbReference type="InterPro" id="IPR011006">
    <property type="entry name" value="CheY-like_superfamily"/>
</dbReference>
<evidence type="ECO:0000256" key="1">
    <source>
        <dbReference type="ARBA" id="ARBA00000085"/>
    </source>
</evidence>
<evidence type="ECO:0000256" key="8">
    <source>
        <dbReference type="ARBA" id="ARBA00022692"/>
    </source>
</evidence>
<evidence type="ECO:0000256" key="11">
    <source>
        <dbReference type="ARBA" id="ARBA00022840"/>
    </source>
</evidence>
<keyword evidence="8 20" id="KW-0812">Transmembrane</keyword>
<evidence type="ECO:0000259" key="22">
    <source>
        <dbReference type="PROSITE" id="PS50110"/>
    </source>
</evidence>
<dbReference type="InterPro" id="IPR036890">
    <property type="entry name" value="HATPase_C_sf"/>
</dbReference>
<dbReference type="InterPro" id="IPR048590">
    <property type="entry name" value="CusS-like_sensor"/>
</dbReference>
<keyword evidence="5" id="KW-0997">Cell inner membrane</keyword>
<dbReference type="Gene3D" id="1.10.10.10">
    <property type="entry name" value="Winged helix-like DNA-binding domain superfamily/Winged helix DNA-binding domain"/>
    <property type="match status" value="1"/>
</dbReference>
<dbReference type="CDD" id="cd19935">
    <property type="entry name" value="REC_OmpR_CusR-like"/>
    <property type="match status" value="1"/>
</dbReference>
<dbReference type="Gene3D" id="1.10.287.130">
    <property type="match status" value="1"/>
</dbReference>
<feature type="domain" description="HAMP" evidence="23">
    <location>
        <begin position="404"/>
        <end position="457"/>
    </location>
</feature>
<dbReference type="Pfam" id="PF21085">
    <property type="entry name" value="CusS"/>
    <property type="match status" value="1"/>
</dbReference>
<dbReference type="InterPro" id="IPR003660">
    <property type="entry name" value="HAMP_dom"/>
</dbReference>
<dbReference type="Gene3D" id="3.30.565.10">
    <property type="entry name" value="Histidine kinase-like ATPase, C-terminal domain"/>
    <property type="match status" value="1"/>
</dbReference>
<dbReference type="SUPFAM" id="SSF46894">
    <property type="entry name" value="C-terminal effector domain of the bipartite response regulators"/>
    <property type="match status" value="1"/>
</dbReference>
<dbReference type="GO" id="GO:0005886">
    <property type="term" value="C:plasma membrane"/>
    <property type="evidence" value="ECO:0007669"/>
    <property type="project" value="UniProtKB-SubCell"/>
</dbReference>
<evidence type="ECO:0000259" key="23">
    <source>
        <dbReference type="PROSITE" id="PS50885"/>
    </source>
</evidence>
<evidence type="ECO:0000313" key="25">
    <source>
        <dbReference type="EMBL" id="KAJ9617782.1"/>
    </source>
</evidence>
<evidence type="ECO:0000256" key="10">
    <source>
        <dbReference type="ARBA" id="ARBA00022777"/>
    </source>
</evidence>
<dbReference type="EMBL" id="JAPDRN010000153">
    <property type="protein sequence ID" value="KAJ9617782.1"/>
    <property type="molecule type" value="Genomic_DNA"/>
</dbReference>
<dbReference type="Pfam" id="PF00672">
    <property type="entry name" value="HAMP"/>
    <property type="match status" value="1"/>
</dbReference>
<dbReference type="SMART" id="SM00862">
    <property type="entry name" value="Trans_reg_C"/>
    <property type="match status" value="1"/>
</dbReference>
<evidence type="ECO:0000259" key="21">
    <source>
        <dbReference type="PROSITE" id="PS50109"/>
    </source>
</evidence>
<evidence type="ECO:0000256" key="7">
    <source>
        <dbReference type="ARBA" id="ARBA00022679"/>
    </source>
</evidence>
<dbReference type="InterPro" id="IPR016032">
    <property type="entry name" value="Sig_transdc_resp-reg_C-effctor"/>
</dbReference>
<keyword evidence="6 18" id="KW-0597">Phosphoprotein</keyword>
<dbReference type="GO" id="GO:0000155">
    <property type="term" value="F:phosphorelay sensor kinase activity"/>
    <property type="evidence" value="ECO:0007669"/>
    <property type="project" value="InterPro"/>
</dbReference>
<evidence type="ECO:0000256" key="17">
    <source>
        <dbReference type="ARBA" id="ARBA00023163"/>
    </source>
</evidence>
<keyword evidence="14" id="KW-0805">Transcription regulation</keyword>
<keyword evidence="17" id="KW-0804">Transcription</keyword>
<proteinExistence type="predicted"/>
<name>A0AA38XQE6_9EURO</name>
<accession>A0AA38XQE6</accession>
<dbReference type="GO" id="GO:0006355">
    <property type="term" value="P:regulation of DNA-templated transcription"/>
    <property type="evidence" value="ECO:0007669"/>
    <property type="project" value="InterPro"/>
</dbReference>
<evidence type="ECO:0000256" key="3">
    <source>
        <dbReference type="ARBA" id="ARBA00012438"/>
    </source>
</evidence>
<dbReference type="Gene3D" id="3.40.50.2300">
    <property type="match status" value="1"/>
</dbReference>
<evidence type="ECO:0000259" key="24">
    <source>
        <dbReference type="PROSITE" id="PS51755"/>
    </source>
</evidence>
<keyword evidence="16 20" id="KW-0472">Membrane</keyword>
<organism evidence="25">
    <name type="scientific">Knufia peltigerae</name>
    <dbReference type="NCBI Taxonomy" id="1002370"/>
    <lineage>
        <taxon>Eukaryota</taxon>
        <taxon>Fungi</taxon>
        <taxon>Dikarya</taxon>
        <taxon>Ascomycota</taxon>
        <taxon>Pezizomycotina</taxon>
        <taxon>Eurotiomycetes</taxon>
        <taxon>Chaetothyriomycetidae</taxon>
        <taxon>Chaetothyriales</taxon>
        <taxon>Trichomeriaceae</taxon>
        <taxon>Knufia</taxon>
    </lineage>
</organism>
<comment type="subcellular location">
    <subcellularLocation>
        <location evidence="2">Cell inner membrane</location>
        <topology evidence="2">Multi-pass membrane protein</topology>
    </subcellularLocation>
</comment>
<dbReference type="SUPFAM" id="SSF52172">
    <property type="entry name" value="CheY-like"/>
    <property type="match status" value="1"/>
</dbReference>
<dbReference type="SUPFAM" id="SSF55874">
    <property type="entry name" value="ATPase domain of HSP90 chaperone/DNA topoisomerase II/histidine kinase"/>
    <property type="match status" value="1"/>
</dbReference>
<protein>
    <recommendedName>
        <fullName evidence="3">histidine kinase</fullName>
        <ecNumber evidence="3">2.7.13.3</ecNumber>
    </recommendedName>
</protein>
<dbReference type="InterPro" id="IPR006291">
    <property type="entry name" value="CusR-like"/>
</dbReference>
<evidence type="ECO:0000256" key="14">
    <source>
        <dbReference type="ARBA" id="ARBA00023015"/>
    </source>
</evidence>
<evidence type="ECO:0000256" key="18">
    <source>
        <dbReference type="PROSITE-ProRule" id="PRU00169"/>
    </source>
</evidence>
<dbReference type="PROSITE" id="PS50885">
    <property type="entry name" value="HAMP"/>
    <property type="match status" value="1"/>
</dbReference>
<feature type="transmembrane region" description="Helical" evidence="20">
    <location>
        <begin position="233"/>
        <end position="256"/>
    </location>
</feature>
<evidence type="ECO:0000256" key="16">
    <source>
        <dbReference type="ARBA" id="ARBA00023136"/>
    </source>
</evidence>
<dbReference type="PROSITE" id="PS51755">
    <property type="entry name" value="OMPR_PHOB"/>
    <property type="match status" value="1"/>
</dbReference>
<gene>
    <name evidence="25" type="ORF">H2204_013449</name>
</gene>
<dbReference type="CDD" id="cd00082">
    <property type="entry name" value="HisKA"/>
    <property type="match status" value="1"/>
</dbReference>
<dbReference type="Gene3D" id="6.10.340.10">
    <property type="match status" value="1"/>
</dbReference>
<keyword evidence="11" id="KW-0067">ATP-binding</keyword>
<dbReference type="Gene3D" id="6.10.250.690">
    <property type="match status" value="1"/>
</dbReference>
<dbReference type="SUPFAM" id="SSF158472">
    <property type="entry name" value="HAMP domain-like"/>
    <property type="match status" value="1"/>
</dbReference>
<dbReference type="Pfam" id="PF02518">
    <property type="entry name" value="HATPase_c"/>
    <property type="match status" value="1"/>
</dbReference>
<evidence type="ECO:0000256" key="2">
    <source>
        <dbReference type="ARBA" id="ARBA00004429"/>
    </source>
</evidence>
<dbReference type="Pfam" id="PF00072">
    <property type="entry name" value="Response_reg"/>
    <property type="match status" value="1"/>
</dbReference>
<dbReference type="SMART" id="SM00448">
    <property type="entry name" value="REC"/>
    <property type="match status" value="1"/>
</dbReference>
<evidence type="ECO:0000256" key="12">
    <source>
        <dbReference type="ARBA" id="ARBA00022989"/>
    </source>
</evidence>
<dbReference type="InterPro" id="IPR005467">
    <property type="entry name" value="His_kinase_dom"/>
</dbReference>
<dbReference type="FunFam" id="1.10.10.10:FF:000005">
    <property type="entry name" value="Two-component system response regulator"/>
    <property type="match status" value="1"/>
</dbReference>
<dbReference type="InterPro" id="IPR006290">
    <property type="entry name" value="CztS_silS_copS"/>
</dbReference>
<keyword evidence="13" id="KW-0902">Two-component regulatory system</keyword>
<dbReference type="SUPFAM" id="SSF47384">
    <property type="entry name" value="Homodimeric domain of signal transducing histidine kinase"/>
    <property type="match status" value="1"/>
</dbReference>